<evidence type="ECO:0000256" key="1">
    <source>
        <dbReference type="ARBA" id="ARBA00022723"/>
    </source>
</evidence>
<dbReference type="InterPro" id="IPR025724">
    <property type="entry name" value="GAG-pre-integrase_dom"/>
</dbReference>
<gene>
    <name evidence="7" type="ORF">F3Y22_tig00110716pilonHSYRG00086</name>
</gene>
<feature type="domain" description="Reverse transcriptase Ty1/copia-type" evidence="4">
    <location>
        <begin position="753"/>
        <end position="798"/>
    </location>
</feature>
<dbReference type="GO" id="GO:0046872">
    <property type="term" value="F:metal ion binding"/>
    <property type="evidence" value="ECO:0007669"/>
    <property type="project" value="UniProtKB-KW"/>
</dbReference>
<dbReference type="InterPro" id="IPR057670">
    <property type="entry name" value="SH3_retrovirus"/>
</dbReference>
<keyword evidence="2" id="KW-0378">Hydrolase</keyword>
<feature type="domain" description="Retroviral polymerase SH3-like" evidence="6">
    <location>
        <begin position="653"/>
        <end position="681"/>
    </location>
</feature>
<sequence>MALRNEVDELKKELLICKGEVSEWGALKTFLEGIRPGAMLRREKRYAQRLSKAIAIARKLTELAEDKPNSDVLSSPMLKDIGNSGGDREKPLGKNGKAKSGVKKKGRKENLKCYFYDGPHLIRGCLEKCRLTAIMKRMEEGEVVGIGAVASVKATKPKKRLSPIDGINTAKQGSKRGRLLMLKQPNPEECPRLRTAGVKAVEHKKGIGAITRDKVVKPRVQSEQVYSQYARIEAWSKLRHLRHKGTLKEYVSRFRKLILKVLSLTEEDGFFTFMFRLKPWAKRVLERREVNELYKALTTVESIKEFGVKKNKTSKEKTKVEGSGKRFRDEGKSEDDECCSLSGRENPLNDEPDGEFREDVCSLGTSSSVKDVKTRVRVEKMRGFRLKMLEVLQNYPSEDESSKVMDEPKIELSREEDEPRIEKALRVGSIRFIFAKASRRRVQEELFVSKEFPEHVRVENMALETILREGSKQGLAEGCSTADAADEKSNLWHQRLGHMSEKGIKTLLSKGKLSDLKNINVRLCEDCIFGKQKKVSFTKIGKTPKAKKLELVHIDVWGPSLVPSLANSLYYVTFIDDSARKNGVAERMNRTLNECARSMRIHPSLPKLLWAEAINTSAYLINRGPSVPLDGGIPEEVWSKKEINLSYLRVFDCISYIHINSAERSKLDAKSNKCVFVGYGGDEFESSSSNTEAETKEFVEFEEISGNDVQISPEAVQEEPGTPELRRSSRIPKPTQFKWESSMKDEMDSLMSNQTWKLTELPLGKKALHNKWIYRIKEEHDGSKRYKERLVVKGFRQKKDVKITFLHGDLEEEIYIRQPEGFIEADKKNLAEYINKVLSKFNMQDVKPLSTPLGVHFRLSKEQPDIARAVGAIVVKYQKEVHRYSSVKSSFGKRMDKRRCSCLCRCYLKKNVDGVNYFHVKVVGLFFVAATRVNASPSLVLELLQRIGRVIKDYLGVLSEDSFRLAHHGLSQEDFGYVQITSTEVLKSYIFNEPIVVDAARLQPLGPAAVFMQGNKRMPGTAITKSFVANEPGDRVSRQFDFHQPIPPIPWDHYPLHRLDGQDKHSVNWVAKHTNYINAWNYRASYFPPLDLIQDDDFNFETSAYLHYYWDHKKSYMTTLGERQQFKKYKKIVGKADKILPSGSSSQQHEAGTTQSFDDYSVPAYIPKLMHPQAPIYSPMFESTYDFEQMTSMISNTNICQSTFPVGMGEHSGGHIFATSDHMPLMNEDDDYYPEQPQSPQYIRRPPQHYHSTTPQHRK</sequence>
<reference evidence="7" key="1">
    <citation type="submission" date="2019-09" db="EMBL/GenBank/DDBJ databases">
        <title>Draft genome information of white flower Hibiscus syriacus.</title>
        <authorList>
            <person name="Kim Y.-M."/>
        </authorList>
    </citation>
    <scope>NUCLEOTIDE SEQUENCE [LARGE SCALE GENOMIC DNA]</scope>
    <source>
        <strain evidence="7">YM2019G1</strain>
    </source>
</reference>
<feature type="compositionally biased region" description="Polar residues" evidence="3">
    <location>
        <begin position="1250"/>
        <end position="1259"/>
    </location>
</feature>
<dbReference type="InterPro" id="IPR012337">
    <property type="entry name" value="RNaseH-like_sf"/>
</dbReference>
<evidence type="ECO:0000313" key="8">
    <source>
        <dbReference type="Proteomes" id="UP000436088"/>
    </source>
</evidence>
<accession>A0A6A2ZVE9</accession>
<dbReference type="GO" id="GO:0003676">
    <property type="term" value="F:nucleic acid binding"/>
    <property type="evidence" value="ECO:0007669"/>
    <property type="project" value="InterPro"/>
</dbReference>
<evidence type="ECO:0000259" key="4">
    <source>
        <dbReference type="Pfam" id="PF07727"/>
    </source>
</evidence>
<feature type="region of interest" description="Disordered" evidence="3">
    <location>
        <begin position="67"/>
        <end position="103"/>
    </location>
</feature>
<dbReference type="InterPro" id="IPR039537">
    <property type="entry name" value="Retrotran_Ty1/copia-like"/>
</dbReference>
<dbReference type="Pfam" id="PF25597">
    <property type="entry name" value="SH3_retrovirus"/>
    <property type="match status" value="1"/>
</dbReference>
<dbReference type="InterPro" id="IPR013103">
    <property type="entry name" value="RVT_2"/>
</dbReference>
<dbReference type="SUPFAM" id="SSF64356">
    <property type="entry name" value="SNARE-like"/>
    <property type="match status" value="1"/>
</dbReference>
<dbReference type="PANTHER" id="PTHR42648:SF28">
    <property type="entry name" value="TRANSPOSON-ENCODED PROTEIN WITH RIBONUCLEASE H-LIKE AND RETROVIRUS ZINC FINGER-LIKE DOMAINS"/>
    <property type="match status" value="1"/>
</dbReference>
<dbReference type="Gene3D" id="3.30.420.10">
    <property type="entry name" value="Ribonuclease H-like superfamily/Ribonuclease H"/>
    <property type="match status" value="1"/>
</dbReference>
<keyword evidence="1" id="KW-0479">Metal-binding</keyword>
<dbReference type="GO" id="GO:0016787">
    <property type="term" value="F:hydrolase activity"/>
    <property type="evidence" value="ECO:0007669"/>
    <property type="project" value="UniProtKB-KW"/>
</dbReference>
<evidence type="ECO:0000256" key="3">
    <source>
        <dbReference type="SAM" id="MobiDB-lite"/>
    </source>
</evidence>
<organism evidence="7 8">
    <name type="scientific">Hibiscus syriacus</name>
    <name type="common">Rose of Sharon</name>
    <dbReference type="NCBI Taxonomy" id="106335"/>
    <lineage>
        <taxon>Eukaryota</taxon>
        <taxon>Viridiplantae</taxon>
        <taxon>Streptophyta</taxon>
        <taxon>Embryophyta</taxon>
        <taxon>Tracheophyta</taxon>
        <taxon>Spermatophyta</taxon>
        <taxon>Magnoliopsida</taxon>
        <taxon>eudicotyledons</taxon>
        <taxon>Gunneridae</taxon>
        <taxon>Pentapetalae</taxon>
        <taxon>rosids</taxon>
        <taxon>malvids</taxon>
        <taxon>Malvales</taxon>
        <taxon>Malvaceae</taxon>
        <taxon>Malvoideae</taxon>
        <taxon>Hibiscus</taxon>
    </lineage>
</organism>
<proteinExistence type="predicted"/>
<dbReference type="InterPro" id="IPR011012">
    <property type="entry name" value="Longin-like_dom_sf"/>
</dbReference>
<name>A0A6A2ZVE9_HIBSY</name>
<feature type="region of interest" description="Disordered" evidence="3">
    <location>
        <begin position="313"/>
        <end position="355"/>
    </location>
</feature>
<dbReference type="Pfam" id="PF13976">
    <property type="entry name" value="gag_pre-integrs"/>
    <property type="match status" value="1"/>
</dbReference>
<dbReference type="EMBL" id="VEPZ02001084">
    <property type="protein sequence ID" value="KAE8695397.1"/>
    <property type="molecule type" value="Genomic_DNA"/>
</dbReference>
<dbReference type="AlphaFoldDB" id="A0A6A2ZVE9"/>
<feature type="compositionally biased region" description="Basic and acidic residues" evidence="3">
    <location>
        <begin position="313"/>
        <end position="331"/>
    </location>
</feature>
<comment type="caution">
    <text evidence="7">The sequence shown here is derived from an EMBL/GenBank/DDBJ whole genome shotgun (WGS) entry which is preliminary data.</text>
</comment>
<dbReference type="Gene3D" id="3.30.450.60">
    <property type="match status" value="1"/>
</dbReference>
<evidence type="ECO:0000259" key="6">
    <source>
        <dbReference type="Pfam" id="PF25597"/>
    </source>
</evidence>
<dbReference type="Pfam" id="PF07727">
    <property type="entry name" value="RVT_2"/>
    <property type="match status" value="1"/>
</dbReference>
<evidence type="ECO:0000313" key="7">
    <source>
        <dbReference type="EMBL" id="KAE8695397.1"/>
    </source>
</evidence>
<evidence type="ECO:0000259" key="5">
    <source>
        <dbReference type="Pfam" id="PF13976"/>
    </source>
</evidence>
<feature type="domain" description="GAG-pre-integrase" evidence="5">
    <location>
        <begin position="482"/>
        <end position="532"/>
    </location>
</feature>
<protein>
    <submittedName>
        <fullName evidence="7">Pathoproteinsis-related thaumatin superfamily protein</fullName>
    </submittedName>
</protein>
<dbReference type="Proteomes" id="UP000436088">
    <property type="component" value="Unassembled WGS sequence"/>
</dbReference>
<evidence type="ECO:0000256" key="2">
    <source>
        <dbReference type="ARBA" id="ARBA00022801"/>
    </source>
</evidence>
<dbReference type="InterPro" id="IPR036397">
    <property type="entry name" value="RNaseH_sf"/>
</dbReference>
<keyword evidence="8" id="KW-1185">Reference proteome</keyword>
<dbReference type="SUPFAM" id="SSF53098">
    <property type="entry name" value="Ribonuclease H-like"/>
    <property type="match status" value="1"/>
</dbReference>
<feature type="region of interest" description="Disordered" evidence="3">
    <location>
        <begin position="1225"/>
        <end position="1259"/>
    </location>
</feature>
<dbReference type="PANTHER" id="PTHR42648">
    <property type="entry name" value="TRANSPOSASE, PUTATIVE-RELATED"/>
    <property type="match status" value="1"/>
</dbReference>